<dbReference type="InterPro" id="IPR036388">
    <property type="entry name" value="WH-like_DNA-bd_sf"/>
</dbReference>
<evidence type="ECO:0000313" key="6">
    <source>
        <dbReference type="EMBL" id="GJN54974.1"/>
    </source>
</evidence>
<evidence type="ECO:0000313" key="5">
    <source>
        <dbReference type="EMBL" id="BCG22708.1"/>
    </source>
</evidence>
<dbReference type="Proteomes" id="UP001054892">
    <property type="component" value="Unassembled WGS sequence"/>
</dbReference>
<dbReference type="SUPFAM" id="SSF46785">
    <property type="entry name" value="Winged helix' DNA-binding domain"/>
    <property type="match status" value="1"/>
</dbReference>
<keyword evidence="8" id="KW-1185">Reference proteome</keyword>
<name>A0A6J4DZS9_9PSED</name>
<protein>
    <submittedName>
        <fullName evidence="5">Transcriptional regulator</fullName>
    </submittedName>
</protein>
<keyword evidence="2" id="KW-0238">DNA-binding</keyword>
<accession>A0A6J4DZS9</accession>
<dbReference type="RefSeq" id="WP_173180362.1">
    <property type="nucleotide sequence ID" value="NZ_AP023189.1"/>
</dbReference>
<dbReference type="InterPro" id="IPR002577">
    <property type="entry name" value="HTH_HxlR"/>
</dbReference>
<dbReference type="PANTHER" id="PTHR33204:SF18">
    <property type="entry name" value="TRANSCRIPTIONAL REGULATORY PROTEIN"/>
    <property type="match status" value="1"/>
</dbReference>
<dbReference type="Pfam" id="PF01638">
    <property type="entry name" value="HxlR"/>
    <property type="match status" value="1"/>
</dbReference>
<evidence type="ECO:0000256" key="3">
    <source>
        <dbReference type="ARBA" id="ARBA00023163"/>
    </source>
</evidence>
<evidence type="ECO:0000259" key="4">
    <source>
        <dbReference type="PROSITE" id="PS51118"/>
    </source>
</evidence>
<dbReference type="InterPro" id="IPR036390">
    <property type="entry name" value="WH_DNA-bd_sf"/>
</dbReference>
<evidence type="ECO:0000313" key="8">
    <source>
        <dbReference type="Proteomes" id="UP001054892"/>
    </source>
</evidence>
<gene>
    <name evidence="5" type="ORF">TUM18999_08990</name>
    <name evidence="6" type="ORF">TUM20286_47260</name>
</gene>
<dbReference type="PANTHER" id="PTHR33204">
    <property type="entry name" value="TRANSCRIPTIONAL REGULATOR, MARR FAMILY"/>
    <property type="match status" value="1"/>
</dbReference>
<sequence>MNHDATVEHCPVARALELVGDRWSLMIVRDLFDGLQRFGELQKSLGVAKNILSDRLRRLVAEGILCIEPAADGSAYQAYALTAKGRDLFTLIVSLRQWGEAHCFAPGEVHSELLDPAGQPLARLEVRDADGRPISAADTRVRKVEVAAG</sequence>
<dbReference type="AlphaFoldDB" id="A0A6J4DZS9"/>
<dbReference type="Gene3D" id="1.10.10.10">
    <property type="entry name" value="Winged helix-like DNA-binding domain superfamily/Winged helix DNA-binding domain"/>
    <property type="match status" value="1"/>
</dbReference>
<evidence type="ECO:0000256" key="1">
    <source>
        <dbReference type="ARBA" id="ARBA00023015"/>
    </source>
</evidence>
<dbReference type="EMBL" id="BQKM01000014">
    <property type="protein sequence ID" value="GJN54974.1"/>
    <property type="molecule type" value="Genomic_DNA"/>
</dbReference>
<dbReference type="KEGG" id="ptw:TUM18999_08990"/>
<reference evidence="5 7" key="1">
    <citation type="submission" date="2020-05" db="EMBL/GenBank/DDBJ databases">
        <title>Characterization of novel class B3 metallo-beta-lactamase from novel Pseudomonas species.</title>
        <authorList>
            <person name="Yamada K."/>
            <person name="Aoki K."/>
            <person name="Ishii Y."/>
        </authorList>
    </citation>
    <scope>NUCLEOTIDE SEQUENCE [LARGE SCALE GENOMIC DNA]</scope>
    <source>
        <strain evidence="5 7">TUM18999</strain>
        <strain evidence="6 8">TUM20286</strain>
    </source>
</reference>
<organism evidence="5 7">
    <name type="scientific">Pseudomonas tohonis</name>
    <dbReference type="NCBI Taxonomy" id="2725477"/>
    <lineage>
        <taxon>Bacteria</taxon>
        <taxon>Pseudomonadati</taxon>
        <taxon>Pseudomonadota</taxon>
        <taxon>Gammaproteobacteria</taxon>
        <taxon>Pseudomonadales</taxon>
        <taxon>Pseudomonadaceae</taxon>
        <taxon>Pseudomonas</taxon>
    </lineage>
</organism>
<keyword evidence="1" id="KW-0805">Transcription regulation</keyword>
<proteinExistence type="predicted"/>
<evidence type="ECO:0000256" key="2">
    <source>
        <dbReference type="ARBA" id="ARBA00023125"/>
    </source>
</evidence>
<dbReference type="Proteomes" id="UP000509383">
    <property type="component" value="Chromosome"/>
</dbReference>
<dbReference type="GO" id="GO:0003677">
    <property type="term" value="F:DNA binding"/>
    <property type="evidence" value="ECO:0007669"/>
    <property type="project" value="UniProtKB-KW"/>
</dbReference>
<feature type="domain" description="HTH hxlR-type" evidence="4">
    <location>
        <begin position="10"/>
        <end position="107"/>
    </location>
</feature>
<keyword evidence="3" id="KW-0804">Transcription</keyword>
<evidence type="ECO:0000313" key="7">
    <source>
        <dbReference type="Proteomes" id="UP000509383"/>
    </source>
</evidence>
<dbReference type="EMBL" id="AP023189">
    <property type="protein sequence ID" value="BCG22708.1"/>
    <property type="molecule type" value="Genomic_DNA"/>
</dbReference>
<dbReference type="PROSITE" id="PS51118">
    <property type="entry name" value="HTH_HXLR"/>
    <property type="match status" value="1"/>
</dbReference>